<gene>
    <name evidence="7" type="ORF">LX15_001736</name>
</gene>
<dbReference type="CDD" id="cd08493">
    <property type="entry name" value="PBP2_DppA_like"/>
    <property type="match status" value="1"/>
</dbReference>
<protein>
    <submittedName>
        <fullName evidence="7">Peptide/nickel transport system substrate-binding protein</fullName>
    </submittedName>
</protein>
<dbReference type="RefSeq" id="WP_253668984.1">
    <property type="nucleotide sequence ID" value="NZ_JAMTCP010000006.1"/>
</dbReference>
<evidence type="ECO:0000256" key="2">
    <source>
        <dbReference type="ARBA" id="ARBA00005695"/>
    </source>
</evidence>
<evidence type="ECO:0000259" key="6">
    <source>
        <dbReference type="Pfam" id="PF00496"/>
    </source>
</evidence>
<feature type="signal peptide" evidence="5">
    <location>
        <begin position="1"/>
        <end position="31"/>
    </location>
</feature>
<dbReference type="PROSITE" id="PS01040">
    <property type="entry name" value="SBP_BACTERIAL_5"/>
    <property type="match status" value="1"/>
</dbReference>
<dbReference type="PROSITE" id="PS51257">
    <property type="entry name" value="PROKAR_LIPOPROTEIN"/>
    <property type="match status" value="1"/>
</dbReference>
<dbReference type="PIRSF" id="PIRSF002741">
    <property type="entry name" value="MppA"/>
    <property type="match status" value="1"/>
</dbReference>
<evidence type="ECO:0000313" key="8">
    <source>
        <dbReference type="Proteomes" id="UP001205311"/>
    </source>
</evidence>
<sequence length="566" mass="61831">MVNTRTAVGGLRRLAAVGVAGAVALSMAACAQSQRGNNDGSSGGGKVGGTLTFGSEGAPKLFDPFYATDGPTFRIAHQMFEGLTGFKPGTAEVTPALAERWEQTPDGRTWTFQLRKGVKFHDGTEFNADAVCRNFQRMAGQTGAGQSSAVSQYWVDNFGGFADGAKPSLFRSCTAKEPHTAVIELTRSTSKFPGVLGLKPFAMQSPTALEKYNANNVQAQGDSFSFPEYALQHPTGTGAFRFSKYDKANNTVELVRFDDYWGGKSKLDKLVYKIIPDETARKQELQSGAIDGYDYPAPADWAQLEKDGFQVLKRPAFNIMYLGFTQKNNEKLRDLKVRQAIAHAVNREQLVKTQLPDRAQVASQFFPDTVDGYNKDLKAIPYDPEKAKQLLAEAGASGLSVNFYWPSEVTRPYMPNPKDIFGAIKADLEKVGIKVNPVTKPWNGGYLEDVDQAKADLFLLGWTGDQNTPDNFIGTFFGDPTNRFHTASASWGAQLASELKSADEEPDAGKRTKRYQDLNRKIVEEYLPAVPLSHSPPAVVFRKDVKGFTASPLTSTGESFAQVSKG</sequence>
<organism evidence="7 8">
    <name type="scientific">Streptoalloteichus tenebrarius (strain ATCC 17920 / DSM 40477 / JCM 4838 / CBS 697.72 / NBRC 16177 / NCIMB 11028 / NRRL B-12390 / A12253. 1 / ISP 5477)</name>
    <name type="common">Streptomyces tenebrarius</name>
    <dbReference type="NCBI Taxonomy" id="1933"/>
    <lineage>
        <taxon>Bacteria</taxon>
        <taxon>Bacillati</taxon>
        <taxon>Actinomycetota</taxon>
        <taxon>Actinomycetes</taxon>
        <taxon>Pseudonocardiales</taxon>
        <taxon>Pseudonocardiaceae</taxon>
        <taxon>Streptoalloteichus</taxon>
    </lineage>
</organism>
<evidence type="ECO:0000313" key="7">
    <source>
        <dbReference type="EMBL" id="MCP2258049.1"/>
    </source>
</evidence>
<evidence type="ECO:0000256" key="3">
    <source>
        <dbReference type="ARBA" id="ARBA00022448"/>
    </source>
</evidence>
<dbReference type="InterPro" id="IPR000914">
    <property type="entry name" value="SBP_5_dom"/>
</dbReference>
<reference evidence="7 8" key="1">
    <citation type="submission" date="2022-06" db="EMBL/GenBank/DDBJ databases">
        <title>Genomic Encyclopedia of Archaeal and Bacterial Type Strains, Phase II (KMG-II): from individual species to whole genera.</title>
        <authorList>
            <person name="Goeker M."/>
        </authorList>
    </citation>
    <scope>NUCLEOTIDE SEQUENCE [LARGE SCALE GENOMIC DNA]</scope>
    <source>
        <strain evidence="7 8">DSM 40477</strain>
    </source>
</reference>
<dbReference type="Gene3D" id="3.10.105.10">
    <property type="entry name" value="Dipeptide-binding Protein, Domain 3"/>
    <property type="match status" value="1"/>
</dbReference>
<comment type="caution">
    <text evidence="7">The sequence shown here is derived from an EMBL/GenBank/DDBJ whole genome shotgun (WGS) entry which is preliminary data.</text>
</comment>
<accession>A0ABT1HRB3</accession>
<dbReference type="PANTHER" id="PTHR30290">
    <property type="entry name" value="PERIPLASMIC BINDING COMPONENT OF ABC TRANSPORTER"/>
    <property type="match status" value="1"/>
</dbReference>
<proteinExistence type="inferred from homology"/>
<name>A0ABT1HRB3_STRSD</name>
<comment type="similarity">
    <text evidence="2">Belongs to the bacterial solute-binding protein 5 family.</text>
</comment>
<dbReference type="PANTHER" id="PTHR30290:SF9">
    <property type="entry name" value="OLIGOPEPTIDE-BINDING PROTEIN APPA"/>
    <property type="match status" value="1"/>
</dbReference>
<dbReference type="Proteomes" id="UP001205311">
    <property type="component" value="Unassembled WGS sequence"/>
</dbReference>
<feature type="chain" id="PRO_5047214815" evidence="5">
    <location>
        <begin position="32"/>
        <end position="566"/>
    </location>
</feature>
<keyword evidence="3" id="KW-0813">Transport</keyword>
<dbReference type="SUPFAM" id="SSF53850">
    <property type="entry name" value="Periplasmic binding protein-like II"/>
    <property type="match status" value="1"/>
</dbReference>
<evidence type="ECO:0000256" key="5">
    <source>
        <dbReference type="SAM" id="SignalP"/>
    </source>
</evidence>
<dbReference type="Pfam" id="PF00496">
    <property type="entry name" value="SBP_bac_5"/>
    <property type="match status" value="1"/>
</dbReference>
<dbReference type="EMBL" id="JAMTCP010000006">
    <property type="protein sequence ID" value="MCP2258049.1"/>
    <property type="molecule type" value="Genomic_DNA"/>
</dbReference>
<comment type="subcellular location">
    <subcellularLocation>
        <location evidence="1">Cell membrane</location>
        <topology evidence="1">Lipid-anchor</topology>
    </subcellularLocation>
</comment>
<evidence type="ECO:0000256" key="4">
    <source>
        <dbReference type="ARBA" id="ARBA00022729"/>
    </source>
</evidence>
<dbReference type="InterPro" id="IPR023765">
    <property type="entry name" value="SBP_5_CS"/>
</dbReference>
<feature type="domain" description="Solute-binding protein family 5" evidence="6">
    <location>
        <begin position="92"/>
        <end position="480"/>
    </location>
</feature>
<dbReference type="Gene3D" id="3.90.76.10">
    <property type="entry name" value="Dipeptide-binding Protein, Domain 1"/>
    <property type="match status" value="1"/>
</dbReference>
<keyword evidence="8" id="KW-1185">Reference proteome</keyword>
<keyword evidence="4 5" id="KW-0732">Signal</keyword>
<dbReference type="InterPro" id="IPR039424">
    <property type="entry name" value="SBP_5"/>
</dbReference>
<dbReference type="Gene3D" id="3.40.190.10">
    <property type="entry name" value="Periplasmic binding protein-like II"/>
    <property type="match status" value="1"/>
</dbReference>
<dbReference type="InterPro" id="IPR030678">
    <property type="entry name" value="Peptide/Ni-bd"/>
</dbReference>
<evidence type="ECO:0000256" key="1">
    <source>
        <dbReference type="ARBA" id="ARBA00004193"/>
    </source>
</evidence>